<dbReference type="AlphaFoldDB" id="A0A9N9GM44"/>
<comment type="caution">
    <text evidence="1">The sequence shown here is derived from an EMBL/GenBank/DDBJ whole genome shotgun (WGS) entry which is preliminary data.</text>
</comment>
<keyword evidence="2" id="KW-1185">Reference proteome</keyword>
<accession>A0A9N9GM44</accession>
<evidence type="ECO:0000313" key="2">
    <source>
        <dbReference type="Proteomes" id="UP000789570"/>
    </source>
</evidence>
<dbReference type="Proteomes" id="UP000789570">
    <property type="component" value="Unassembled WGS sequence"/>
</dbReference>
<gene>
    <name evidence="1" type="ORF">FCALED_LOCUS9107</name>
</gene>
<proteinExistence type="predicted"/>
<protein>
    <submittedName>
        <fullName evidence="1">10472_t:CDS:1</fullName>
    </submittedName>
</protein>
<sequence>MRVHQKLKLNHGIDDSTTYNTPFSNGNIVNNVSREENEFYPMYNFERRTKSDKRCGEYLKSNIKAYKDEPSIHTHTIPRSQPPTNLYVFDLFLGYT</sequence>
<organism evidence="1 2">
    <name type="scientific">Funneliformis caledonium</name>
    <dbReference type="NCBI Taxonomy" id="1117310"/>
    <lineage>
        <taxon>Eukaryota</taxon>
        <taxon>Fungi</taxon>
        <taxon>Fungi incertae sedis</taxon>
        <taxon>Mucoromycota</taxon>
        <taxon>Glomeromycotina</taxon>
        <taxon>Glomeromycetes</taxon>
        <taxon>Glomerales</taxon>
        <taxon>Glomeraceae</taxon>
        <taxon>Funneliformis</taxon>
    </lineage>
</organism>
<evidence type="ECO:0000313" key="1">
    <source>
        <dbReference type="EMBL" id="CAG8611744.1"/>
    </source>
</evidence>
<reference evidence="1" key="1">
    <citation type="submission" date="2021-06" db="EMBL/GenBank/DDBJ databases">
        <authorList>
            <person name="Kallberg Y."/>
            <person name="Tangrot J."/>
            <person name="Rosling A."/>
        </authorList>
    </citation>
    <scope>NUCLEOTIDE SEQUENCE</scope>
    <source>
        <strain evidence="1">UK204</strain>
    </source>
</reference>
<name>A0A9N9GM44_9GLOM</name>
<dbReference type="EMBL" id="CAJVPQ010002894">
    <property type="protein sequence ID" value="CAG8611744.1"/>
    <property type="molecule type" value="Genomic_DNA"/>
</dbReference>